<organism evidence="2 3">
    <name type="scientific">Halogranum rubrum</name>
    <dbReference type="NCBI Taxonomy" id="553466"/>
    <lineage>
        <taxon>Archaea</taxon>
        <taxon>Methanobacteriati</taxon>
        <taxon>Methanobacteriota</taxon>
        <taxon>Stenosarchaea group</taxon>
        <taxon>Halobacteria</taxon>
        <taxon>Halobacteriales</taxon>
        <taxon>Haloferacaceae</taxon>
    </lineage>
</organism>
<accession>A0A1I4I2G0</accession>
<dbReference type="AlphaFoldDB" id="A0A1I4I2G0"/>
<sequence>MALPSLIDAVEMFVFVAWGGILGVTVVRYRRKAIRRTKAYGLGAVSVLWLAYSLFQLSEQVAGVTAPAVQLVGLVVFLAGLAIGVLWWQIRSAESTTAASN</sequence>
<evidence type="ECO:0000313" key="3">
    <source>
        <dbReference type="Proteomes" id="UP000199607"/>
    </source>
</evidence>
<evidence type="ECO:0000313" key="2">
    <source>
        <dbReference type="EMBL" id="SFL48632.1"/>
    </source>
</evidence>
<keyword evidence="1" id="KW-1133">Transmembrane helix</keyword>
<name>A0A1I4I2G0_9EURY</name>
<feature type="transmembrane region" description="Helical" evidence="1">
    <location>
        <begin position="6"/>
        <end position="27"/>
    </location>
</feature>
<dbReference type="EMBL" id="FOTC01000007">
    <property type="protein sequence ID" value="SFL48632.1"/>
    <property type="molecule type" value="Genomic_DNA"/>
</dbReference>
<feature type="transmembrane region" description="Helical" evidence="1">
    <location>
        <begin position="67"/>
        <end position="88"/>
    </location>
</feature>
<protein>
    <submittedName>
        <fullName evidence="2">Uncharacterized protein</fullName>
    </submittedName>
</protein>
<dbReference type="Proteomes" id="UP000199607">
    <property type="component" value="Unassembled WGS sequence"/>
</dbReference>
<gene>
    <name evidence="2" type="ORF">SAMN04487950_3924</name>
</gene>
<keyword evidence="1" id="KW-0472">Membrane</keyword>
<keyword evidence="1" id="KW-0812">Transmembrane</keyword>
<proteinExistence type="predicted"/>
<dbReference type="RefSeq" id="WP_089871685.1">
    <property type="nucleotide sequence ID" value="NZ_FOTC01000007.1"/>
</dbReference>
<keyword evidence="3" id="KW-1185">Reference proteome</keyword>
<evidence type="ECO:0000256" key="1">
    <source>
        <dbReference type="SAM" id="Phobius"/>
    </source>
</evidence>
<feature type="transmembrane region" description="Helical" evidence="1">
    <location>
        <begin position="39"/>
        <end position="55"/>
    </location>
</feature>
<reference evidence="3" key="1">
    <citation type="submission" date="2016-10" db="EMBL/GenBank/DDBJ databases">
        <authorList>
            <person name="Varghese N."/>
            <person name="Submissions S."/>
        </authorList>
    </citation>
    <scope>NUCLEOTIDE SEQUENCE [LARGE SCALE GENOMIC DNA]</scope>
    <source>
        <strain evidence="3">CGMCC 1.7738</strain>
    </source>
</reference>